<evidence type="ECO:0000256" key="2">
    <source>
        <dbReference type="ARBA" id="ARBA00023002"/>
    </source>
</evidence>
<evidence type="ECO:0000259" key="6">
    <source>
        <dbReference type="Pfam" id="PF02826"/>
    </source>
</evidence>
<gene>
    <name evidence="7" type="ORF">DBY38_04615</name>
</gene>
<evidence type="ECO:0000313" key="7">
    <source>
        <dbReference type="EMBL" id="PWL54415.1"/>
    </source>
</evidence>
<dbReference type="InterPro" id="IPR006140">
    <property type="entry name" value="D-isomer_DH_NAD-bd"/>
</dbReference>
<evidence type="ECO:0000256" key="3">
    <source>
        <dbReference type="ARBA" id="ARBA00023027"/>
    </source>
</evidence>
<dbReference type="Gene3D" id="3.40.50.720">
    <property type="entry name" value="NAD(P)-binding Rossmann-like Domain"/>
    <property type="match status" value="2"/>
</dbReference>
<evidence type="ECO:0000259" key="5">
    <source>
        <dbReference type="Pfam" id="PF00389"/>
    </source>
</evidence>
<dbReference type="Pfam" id="PF02826">
    <property type="entry name" value="2-Hacid_dh_C"/>
    <property type="match status" value="1"/>
</dbReference>
<dbReference type="GO" id="GO:0016616">
    <property type="term" value="F:oxidoreductase activity, acting on the CH-OH group of donors, NAD or NADP as acceptor"/>
    <property type="evidence" value="ECO:0007669"/>
    <property type="project" value="InterPro"/>
</dbReference>
<evidence type="ECO:0000256" key="4">
    <source>
        <dbReference type="RuleBase" id="RU003719"/>
    </source>
</evidence>
<proteinExistence type="inferred from homology"/>
<dbReference type="AlphaFoldDB" id="A0A316MBC5"/>
<comment type="caution">
    <text evidence="7">The sequence shown here is derived from an EMBL/GenBank/DDBJ whole genome shotgun (WGS) entry which is preliminary data.</text>
</comment>
<name>A0A316MBC5_9CLOT</name>
<dbReference type="InterPro" id="IPR006139">
    <property type="entry name" value="D-isomer_2_OHA_DH_cat_dom"/>
</dbReference>
<reference evidence="7 8" key="1">
    <citation type="submission" date="2018-03" db="EMBL/GenBank/DDBJ databases">
        <title>The uncultured portion of the human microbiome is neutrally assembled.</title>
        <authorList>
            <person name="Jeraldo P."/>
            <person name="Boardman L."/>
            <person name="White B.A."/>
            <person name="Nelson H."/>
            <person name="Goldenfeld N."/>
            <person name="Chia N."/>
        </authorList>
    </citation>
    <scope>NUCLEOTIDE SEQUENCE [LARGE SCALE GENOMIC DNA]</scope>
    <source>
        <strain evidence="7">CIM:MAG 903</strain>
    </source>
</reference>
<sequence length="298" mass="33419">MFKKIVAIDNVGLNKWGENELQNYSKEVKLYYDTPQDNSEIIKRIEDADCVLVSYTTNIDKEVIENCPSIKYIGMCCSLYDEKSANVDISCAKEKGITVLGIKDYGDEGVVAYTVSELLRLMHGFGQSQWKVRPSELTNEKVGIIGLGTTGYMVAKALQAFGADIYYYSRTRKPNAEAEDMKYLPLHDLLKTVSILSTNLNKNTVLLYEDEFKAFGHGKILINTTLGPTFSVEALKNWLNNGDNYYLSDGAGIMNCGELRELKNVIVVDKVSGSSYQCTERLSKKVLDNIKNYLNNSL</sequence>
<feature type="domain" description="D-isomer specific 2-hydroxyacid dehydrogenase NAD-binding" evidence="6">
    <location>
        <begin position="127"/>
        <end position="243"/>
    </location>
</feature>
<dbReference type="InterPro" id="IPR036291">
    <property type="entry name" value="NAD(P)-bd_dom_sf"/>
</dbReference>
<evidence type="ECO:0000256" key="1">
    <source>
        <dbReference type="ARBA" id="ARBA00005854"/>
    </source>
</evidence>
<dbReference type="Proteomes" id="UP000246114">
    <property type="component" value="Unassembled WGS sequence"/>
</dbReference>
<dbReference type="GO" id="GO:0051287">
    <property type="term" value="F:NAD binding"/>
    <property type="evidence" value="ECO:0007669"/>
    <property type="project" value="InterPro"/>
</dbReference>
<keyword evidence="3" id="KW-0520">NAD</keyword>
<dbReference type="PANTHER" id="PTHR43761">
    <property type="entry name" value="D-ISOMER SPECIFIC 2-HYDROXYACID DEHYDROGENASE FAMILY PROTEIN (AFU_ORTHOLOGUE AFUA_1G13630)"/>
    <property type="match status" value="1"/>
</dbReference>
<dbReference type="InterPro" id="IPR050418">
    <property type="entry name" value="D-iso_2-hydroxyacid_DH_PdxB"/>
</dbReference>
<dbReference type="SUPFAM" id="SSF51735">
    <property type="entry name" value="NAD(P)-binding Rossmann-fold domains"/>
    <property type="match status" value="1"/>
</dbReference>
<protein>
    <submittedName>
        <fullName evidence="7">Dihydrofolate reductase</fullName>
    </submittedName>
</protein>
<dbReference type="EMBL" id="QAMZ01000023">
    <property type="protein sequence ID" value="PWL54415.1"/>
    <property type="molecule type" value="Genomic_DNA"/>
</dbReference>
<organism evidence="7 8">
    <name type="scientific">Clostridium cadaveris</name>
    <dbReference type="NCBI Taxonomy" id="1529"/>
    <lineage>
        <taxon>Bacteria</taxon>
        <taxon>Bacillati</taxon>
        <taxon>Bacillota</taxon>
        <taxon>Clostridia</taxon>
        <taxon>Eubacteriales</taxon>
        <taxon>Clostridiaceae</taxon>
        <taxon>Clostridium</taxon>
    </lineage>
</organism>
<comment type="similarity">
    <text evidence="1 4">Belongs to the D-isomer specific 2-hydroxyacid dehydrogenase family.</text>
</comment>
<evidence type="ECO:0000313" key="8">
    <source>
        <dbReference type="Proteomes" id="UP000246114"/>
    </source>
</evidence>
<accession>A0A316MBC5</accession>
<keyword evidence="2 4" id="KW-0560">Oxidoreductase</keyword>
<feature type="domain" description="D-isomer specific 2-hydroxyacid dehydrogenase catalytic" evidence="5">
    <location>
        <begin position="19"/>
        <end position="296"/>
    </location>
</feature>
<dbReference type="PANTHER" id="PTHR43761:SF1">
    <property type="entry name" value="D-ISOMER SPECIFIC 2-HYDROXYACID DEHYDROGENASE CATALYTIC DOMAIN-CONTAINING PROTEIN-RELATED"/>
    <property type="match status" value="1"/>
</dbReference>
<dbReference type="SUPFAM" id="SSF52283">
    <property type="entry name" value="Formate/glycerate dehydrogenase catalytic domain-like"/>
    <property type="match status" value="1"/>
</dbReference>
<dbReference type="Pfam" id="PF00389">
    <property type="entry name" value="2-Hacid_dh"/>
    <property type="match status" value="1"/>
</dbReference>